<dbReference type="AlphaFoldDB" id="A0A8S3G4U5"/>
<dbReference type="Proteomes" id="UP000681967">
    <property type="component" value="Unassembled WGS sequence"/>
</dbReference>
<comment type="caution">
    <text evidence="2">The sequence shown here is derived from an EMBL/GenBank/DDBJ whole genome shotgun (WGS) entry which is preliminary data.</text>
</comment>
<evidence type="ECO:0000313" key="3">
    <source>
        <dbReference type="Proteomes" id="UP000681967"/>
    </source>
</evidence>
<gene>
    <name evidence="2" type="ORF">BYL167_LOCUS72168</name>
</gene>
<reference evidence="2" key="1">
    <citation type="submission" date="2021-02" db="EMBL/GenBank/DDBJ databases">
        <authorList>
            <person name="Nowell W R."/>
        </authorList>
    </citation>
    <scope>NUCLEOTIDE SEQUENCE</scope>
</reference>
<feature type="region of interest" description="Disordered" evidence="1">
    <location>
        <begin position="1"/>
        <end position="20"/>
    </location>
</feature>
<protein>
    <submittedName>
        <fullName evidence="2">Uncharacterized protein</fullName>
    </submittedName>
</protein>
<sequence length="35" mass="3869">MIKSVAGIPSVLERPSSGNLSSFDVYMQPRFRGKL</sequence>
<evidence type="ECO:0000313" key="2">
    <source>
        <dbReference type="EMBL" id="CAF5150565.1"/>
    </source>
</evidence>
<dbReference type="EMBL" id="CAJOBH010257484">
    <property type="protein sequence ID" value="CAF5150565.1"/>
    <property type="molecule type" value="Genomic_DNA"/>
</dbReference>
<accession>A0A8S3G4U5</accession>
<organism evidence="2 3">
    <name type="scientific">Rotaria magnacalcarata</name>
    <dbReference type="NCBI Taxonomy" id="392030"/>
    <lineage>
        <taxon>Eukaryota</taxon>
        <taxon>Metazoa</taxon>
        <taxon>Spiralia</taxon>
        <taxon>Gnathifera</taxon>
        <taxon>Rotifera</taxon>
        <taxon>Eurotatoria</taxon>
        <taxon>Bdelloidea</taxon>
        <taxon>Philodinida</taxon>
        <taxon>Philodinidae</taxon>
        <taxon>Rotaria</taxon>
    </lineage>
</organism>
<proteinExistence type="predicted"/>
<name>A0A8S3G4U5_9BILA</name>
<feature type="non-terminal residue" evidence="2">
    <location>
        <position position="1"/>
    </location>
</feature>
<evidence type="ECO:0000256" key="1">
    <source>
        <dbReference type="SAM" id="MobiDB-lite"/>
    </source>
</evidence>